<feature type="compositionally biased region" description="Polar residues" evidence="1">
    <location>
        <begin position="76"/>
        <end position="98"/>
    </location>
</feature>
<feature type="region of interest" description="Disordered" evidence="1">
    <location>
        <begin position="1"/>
        <end position="111"/>
    </location>
</feature>
<proteinExistence type="predicted"/>
<sequence length="342" mass="38237">MAPRPRDETSFPAIGNTSSSSHATSERMGAFGEMSHSPNQRMRVQMPQPMQQIPRAPLGPQPSTASSPMRVDLSTAPPSRQTTNSSSFGSRSRPQPQSREPLMPATPVKLPQVNLNTTNPAVVYLSTTHTDSNADSTDSRRRHDKLSDVYSMSGDTVEFARNLSDYINERIPYQLSIGLLLLFSLIAFLFILCGTLNFPFCPLQPMIPIWLALAGVLFIISATFRIYFLIPQPPRSPMRRRQRKLGAGLLCKGIELLFALANIVWLILGCVWVYGGRQYVHFEEGMFERHYCEPIVYWTAFVACTTFLLLYCFVIIALICLLAVGSMKESARTENSNPLLAR</sequence>
<feature type="transmembrane region" description="Helical" evidence="2">
    <location>
        <begin position="249"/>
        <end position="275"/>
    </location>
</feature>
<evidence type="ECO:0000256" key="1">
    <source>
        <dbReference type="SAM" id="MobiDB-lite"/>
    </source>
</evidence>
<dbReference type="PANTHER" id="PTHR33444">
    <property type="entry name" value="SI:DKEY-19B23.12-RELATED"/>
    <property type="match status" value="1"/>
</dbReference>
<feature type="transmembrane region" description="Helical" evidence="2">
    <location>
        <begin position="295"/>
        <end position="324"/>
    </location>
</feature>
<dbReference type="Proteomes" id="UP000835052">
    <property type="component" value="Unassembled WGS sequence"/>
</dbReference>
<feature type="compositionally biased region" description="Low complexity" evidence="1">
    <location>
        <begin position="38"/>
        <end position="56"/>
    </location>
</feature>
<dbReference type="PANTHER" id="PTHR33444:SF8">
    <property type="entry name" value="MARVEL DOMAIN-CONTAINING PROTEIN"/>
    <property type="match status" value="1"/>
</dbReference>
<dbReference type="AlphaFoldDB" id="A0A8S1HT86"/>
<organism evidence="3 4">
    <name type="scientific">Caenorhabditis auriculariae</name>
    <dbReference type="NCBI Taxonomy" id="2777116"/>
    <lineage>
        <taxon>Eukaryota</taxon>
        <taxon>Metazoa</taxon>
        <taxon>Ecdysozoa</taxon>
        <taxon>Nematoda</taxon>
        <taxon>Chromadorea</taxon>
        <taxon>Rhabditida</taxon>
        <taxon>Rhabditina</taxon>
        <taxon>Rhabditomorpha</taxon>
        <taxon>Rhabditoidea</taxon>
        <taxon>Rhabditidae</taxon>
        <taxon>Peloderinae</taxon>
        <taxon>Caenorhabditis</taxon>
    </lineage>
</organism>
<dbReference type="OrthoDB" id="6157510at2759"/>
<dbReference type="EMBL" id="CAJGYM010000102">
    <property type="protein sequence ID" value="CAD6197728.1"/>
    <property type="molecule type" value="Genomic_DNA"/>
</dbReference>
<accession>A0A8S1HT86</accession>
<keyword evidence="2" id="KW-0812">Transmembrane</keyword>
<name>A0A8S1HT86_9PELO</name>
<gene>
    <name evidence="3" type="ORF">CAUJ_LOCUS13637</name>
</gene>
<keyword evidence="2" id="KW-1133">Transmembrane helix</keyword>
<keyword evidence="4" id="KW-1185">Reference proteome</keyword>
<evidence type="ECO:0000313" key="3">
    <source>
        <dbReference type="EMBL" id="CAD6197728.1"/>
    </source>
</evidence>
<evidence type="ECO:0000256" key="2">
    <source>
        <dbReference type="SAM" id="Phobius"/>
    </source>
</evidence>
<reference evidence="3" key="1">
    <citation type="submission" date="2020-10" db="EMBL/GenBank/DDBJ databases">
        <authorList>
            <person name="Kikuchi T."/>
        </authorList>
    </citation>
    <scope>NUCLEOTIDE SEQUENCE</scope>
    <source>
        <strain evidence="3">NKZ352</strain>
    </source>
</reference>
<protein>
    <submittedName>
        <fullName evidence="3">Uncharacterized protein</fullName>
    </submittedName>
</protein>
<feature type="transmembrane region" description="Helical" evidence="2">
    <location>
        <begin position="206"/>
        <end position="228"/>
    </location>
</feature>
<feature type="transmembrane region" description="Helical" evidence="2">
    <location>
        <begin position="177"/>
        <end position="200"/>
    </location>
</feature>
<dbReference type="InterPro" id="IPR040350">
    <property type="entry name" value="TMEM272"/>
</dbReference>
<evidence type="ECO:0000313" key="4">
    <source>
        <dbReference type="Proteomes" id="UP000835052"/>
    </source>
</evidence>
<keyword evidence="2" id="KW-0472">Membrane</keyword>
<comment type="caution">
    <text evidence="3">The sequence shown here is derived from an EMBL/GenBank/DDBJ whole genome shotgun (WGS) entry which is preliminary data.</text>
</comment>